<evidence type="ECO:0000313" key="1">
    <source>
        <dbReference type="Proteomes" id="UP000887579"/>
    </source>
</evidence>
<dbReference type="Proteomes" id="UP000887579">
    <property type="component" value="Unplaced"/>
</dbReference>
<name>A0AC34FLK7_9BILA</name>
<protein>
    <submittedName>
        <fullName evidence="2">Uncharacterized protein</fullName>
    </submittedName>
</protein>
<dbReference type="WBParaSite" id="ES5_v2.g18254.t1">
    <property type="protein sequence ID" value="ES5_v2.g18254.t1"/>
    <property type="gene ID" value="ES5_v2.g18254"/>
</dbReference>
<evidence type="ECO:0000313" key="2">
    <source>
        <dbReference type="WBParaSite" id="ES5_v2.g18254.t1"/>
    </source>
</evidence>
<organism evidence="1 2">
    <name type="scientific">Panagrolaimus sp. ES5</name>
    <dbReference type="NCBI Taxonomy" id="591445"/>
    <lineage>
        <taxon>Eukaryota</taxon>
        <taxon>Metazoa</taxon>
        <taxon>Ecdysozoa</taxon>
        <taxon>Nematoda</taxon>
        <taxon>Chromadorea</taxon>
        <taxon>Rhabditida</taxon>
        <taxon>Tylenchina</taxon>
        <taxon>Panagrolaimomorpha</taxon>
        <taxon>Panagrolaimoidea</taxon>
        <taxon>Panagrolaimidae</taxon>
        <taxon>Panagrolaimus</taxon>
    </lineage>
</organism>
<reference evidence="2" key="1">
    <citation type="submission" date="2022-11" db="UniProtKB">
        <authorList>
            <consortium name="WormBaseParasite"/>
        </authorList>
    </citation>
    <scope>IDENTIFICATION</scope>
</reference>
<sequence>MIKNDKMNYKSDQIFDRHISNLHNGYIEYQAENGKLKHRLAEIDTKICEILNENDFLRWENEQYKLEMEGLRDQLDKENLLTKELKAEICCLKLNQDQINHIHTVKMQSELSTAFDIAKSTEESLKRKLENFESEAKLKEMEYDRKIECLKEEVIEKTSLLKKYEQKVEDLTEENYKITQVFGVSFLSYL</sequence>
<proteinExistence type="predicted"/>
<accession>A0AC34FLK7</accession>